<keyword evidence="3" id="KW-1185">Reference proteome</keyword>
<dbReference type="GO" id="GO:0004523">
    <property type="term" value="F:RNA-DNA hybrid ribonuclease activity"/>
    <property type="evidence" value="ECO:0007669"/>
    <property type="project" value="InterPro"/>
</dbReference>
<protein>
    <recommendedName>
        <fullName evidence="1">RNase H type-1 domain-containing protein</fullName>
    </recommendedName>
</protein>
<dbReference type="InterPro" id="IPR036397">
    <property type="entry name" value="RNaseH_sf"/>
</dbReference>
<dbReference type="GO" id="GO:0003676">
    <property type="term" value="F:nucleic acid binding"/>
    <property type="evidence" value="ECO:0007669"/>
    <property type="project" value="InterPro"/>
</dbReference>
<sequence length="118" mass="13400">MAINGKLNFCLNPLMAEALALKEALTWIKDKSIPRVRVFSDCMTLMRSISNHRFVGSSFEALTILQCKSLMQSFSFCSCDFIFHHFNFSHILASEAFGQQFSSSWDFAPFDCIPNSLN</sequence>
<comment type="caution">
    <text evidence="2">The sequence shown here is derived from an EMBL/GenBank/DDBJ whole genome shotgun (WGS) entry which is preliminary data.</text>
</comment>
<dbReference type="PANTHER" id="PTHR47074">
    <property type="entry name" value="BNAC02G40300D PROTEIN"/>
    <property type="match status" value="1"/>
</dbReference>
<dbReference type="Pfam" id="PF13456">
    <property type="entry name" value="RVT_3"/>
    <property type="match status" value="1"/>
</dbReference>
<evidence type="ECO:0000313" key="2">
    <source>
        <dbReference type="EMBL" id="RAL50533.1"/>
    </source>
</evidence>
<dbReference type="Proteomes" id="UP000249390">
    <property type="component" value="Unassembled WGS sequence"/>
</dbReference>
<gene>
    <name evidence="2" type="ORF">DM860_014475</name>
</gene>
<dbReference type="InterPro" id="IPR052929">
    <property type="entry name" value="RNase_H-like_EbsB-rel"/>
</dbReference>
<dbReference type="SUPFAM" id="SSF53098">
    <property type="entry name" value="Ribonuclease H-like"/>
    <property type="match status" value="1"/>
</dbReference>
<name>A0A328E254_9ASTE</name>
<organism evidence="2 3">
    <name type="scientific">Cuscuta australis</name>
    <dbReference type="NCBI Taxonomy" id="267555"/>
    <lineage>
        <taxon>Eukaryota</taxon>
        <taxon>Viridiplantae</taxon>
        <taxon>Streptophyta</taxon>
        <taxon>Embryophyta</taxon>
        <taxon>Tracheophyta</taxon>
        <taxon>Spermatophyta</taxon>
        <taxon>Magnoliopsida</taxon>
        <taxon>eudicotyledons</taxon>
        <taxon>Gunneridae</taxon>
        <taxon>Pentapetalae</taxon>
        <taxon>asterids</taxon>
        <taxon>lamiids</taxon>
        <taxon>Solanales</taxon>
        <taxon>Convolvulaceae</taxon>
        <taxon>Cuscuteae</taxon>
        <taxon>Cuscuta</taxon>
        <taxon>Cuscuta subgen. Grammica</taxon>
        <taxon>Cuscuta sect. Cleistogrammica</taxon>
    </lineage>
</organism>
<dbReference type="InterPro" id="IPR002156">
    <property type="entry name" value="RNaseH_domain"/>
</dbReference>
<reference evidence="2 3" key="1">
    <citation type="submission" date="2018-06" db="EMBL/GenBank/DDBJ databases">
        <title>The Genome of Cuscuta australis (Dodder) Provides Insight into the Evolution of Plant Parasitism.</title>
        <authorList>
            <person name="Liu H."/>
        </authorList>
    </citation>
    <scope>NUCLEOTIDE SEQUENCE [LARGE SCALE GENOMIC DNA]</scope>
    <source>
        <strain evidence="3">cv. Yunnan</strain>
        <tissue evidence="2">Vines</tissue>
    </source>
</reference>
<proteinExistence type="predicted"/>
<evidence type="ECO:0000259" key="1">
    <source>
        <dbReference type="Pfam" id="PF13456"/>
    </source>
</evidence>
<dbReference type="PANTHER" id="PTHR47074:SF11">
    <property type="entry name" value="REVERSE TRANSCRIPTASE-LIKE PROTEIN"/>
    <property type="match status" value="1"/>
</dbReference>
<dbReference type="AlphaFoldDB" id="A0A328E254"/>
<accession>A0A328E254</accession>
<feature type="domain" description="RNase H type-1" evidence="1">
    <location>
        <begin position="3"/>
        <end position="87"/>
    </location>
</feature>
<dbReference type="Gene3D" id="3.30.420.10">
    <property type="entry name" value="Ribonuclease H-like superfamily/Ribonuclease H"/>
    <property type="match status" value="1"/>
</dbReference>
<dbReference type="EMBL" id="NQVE01000058">
    <property type="protein sequence ID" value="RAL50533.1"/>
    <property type="molecule type" value="Genomic_DNA"/>
</dbReference>
<evidence type="ECO:0000313" key="3">
    <source>
        <dbReference type="Proteomes" id="UP000249390"/>
    </source>
</evidence>
<dbReference type="InterPro" id="IPR012337">
    <property type="entry name" value="RNaseH-like_sf"/>
</dbReference>